<dbReference type="EMBL" id="VLNT01000010">
    <property type="protein sequence ID" value="TSD62176.1"/>
    <property type="molecule type" value="Genomic_DNA"/>
</dbReference>
<keyword evidence="2" id="KW-0812">Transmembrane</keyword>
<dbReference type="SUPFAM" id="SSF56601">
    <property type="entry name" value="beta-lactamase/transpeptidase-like"/>
    <property type="match status" value="2"/>
</dbReference>
<keyword evidence="3" id="KW-0732">Signal</keyword>
<keyword evidence="5" id="KW-0378">Hydrolase</keyword>
<evidence type="ECO:0000256" key="1">
    <source>
        <dbReference type="SAM" id="MobiDB-lite"/>
    </source>
</evidence>
<dbReference type="GO" id="GO:0030655">
    <property type="term" value="P:beta-lactam antibiotic catabolic process"/>
    <property type="evidence" value="ECO:0007669"/>
    <property type="project" value="InterPro"/>
</dbReference>
<dbReference type="PANTHER" id="PTHR35333:SF3">
    <property type="entry name" value="BETA-LACTAMASE-TYPE TRANSPEPTIDASE FOLD CONTAINING PROTEIN"/>
    <property type="match status" value="1"/>
</dbReference>
<dbReference type="OrthoDB" id="3174977at2"/>
<keyword evidence="2" id="KW-0472">Membrane</keyword>
<feature type="domain" description="Beta-lactamase class A catalytic" evidence="4">
    <location>
        <begin position="347"/>
        <end position="571"/>
    </location>
</feature>
<keyword evidence="2" id="KW-1133">Transmembrane helix</keyword>
<dbReference type="InterPro" id="IPR000871">
    <property type="entry name" value="Beta-lactam_class-A"/>
</dbReference>
<organism evidence="5 6">
    <name type="scientific">Aeromicrobium piscarium</name>
    <dbReference type="NCBI Taxonomy" id="2590901"/>
    <lineage>
        <taxon>Bacteria</taxon>
        <taxon>Bacillati</taxon>
        <taxon>Actinomycetota</taxon>
        <taxon>Actinomycetes</taxon>
        <taxon>Propionibacteriales</taxon>
        <taxon>Nocardioidaceae</taxon>
        <taxon>Aeromicrobium</taxon>
    </lineage>
</organism>
<evidence type="ECO:0000259" key="4">
    <source>
        <dbReference type="Pfam" id="PF13354"/>
    </source>
</evidence>
<dbReference type="InterPro" id="IPR012338">
    <property type="entry name" value="Beta-lactam/transpept-like"/>
</dbReference>
<feature type="signal peptide" evidence="3">
    <location>
        <begin position="1"/>
        <end position="36"/>
    </location>
</feature>
<evidence type="ECO:0000313" key="6">
    <source>
        <dbReference type="Proteomes" id="UP000316988"/>
    </source>
</evidence>
<dbReference type="GO" id="GO:0008800">
    <property type="term" value="F:beta-lactamase activity"/>
    <property type="evidence" value="ECO:0007669"/>
    <property type="project" value="InterPro"/>
</dbReference>
<protein>
    <submittedName>
        <fullName evidence="5">Serine hydrolase</fullName>
    </submittedName>
</protein>
<dbReference type="RefSeq" id="WP_143913891.1">
    <property type="nucleotide sequence ID" value="NZ_VLNT01000010.1"/>
</dbReference>
<feature type="transmembrane region" description="Helical" evidence="2">
    <location>
        <begin position="652"/>
        <end position="671"/>
    </location>
</feature>
<dbReference type="InterPro" id="IPR045155">
    <property type="entry name" value="Beta-lactam_cat"/>
</dbReference>
<keyword evidence="6" id="KW-1185">Reference proteome</keyword>
<evidence type="ECO:0000256" key="3">
    <source>
        <dbReference type="SAM" id="SignalP"/>
    </source>
</evidence>
<comment type="caution">
    <text evidence="5">The sequence shown here is derived from an EMBL/GenBank/DDBJ whole genome shotgun (WGS) entry which is preliminary data.</text>
</comment>
<reference evidence="5 6" key="1">
    <citation type="submission" date="2019-07" db="EMBL/GenBank/DDBJ databases">
        <authorList>
            <person name="Zhao L.H."/>
        </authorList>
    </citation>
    <scope>NUCLEOTIDE SEQUENCE [LARGE SCALE GENOMIC DNA]</scope>
    <source>
        <strain evidence="5 6">Co35</strain>
    </source>
</reference>
<dbReference type="GO" id="GO:0046677">
    <property type="term" value="P:response to antibiotic"/>
    <property type="evidence" value="ECO:0007669"/>
    <property type="project" value="InterPro"/>
</dbReference>
<feature type="domain" description="Beta-lactamase class A catalytic" evidence="4">
    <location>
        <begin position="68"/>
        <end position="283"/>
    </location>
</feature>
<evidence type="ECO:0000313" key="5">
    <source>
        <dbReference type="EMBL" id="TSD62176.1"/>
    </source>
</evidence>
<gene>
    <name evidence="5" type="ORF">FNM00_12520</name>
</gene>
<dbReference type="PANTHER" id="PTHR35333">
    <property type="entry name" value="BETA-LACTAMASE"/>
    <property type="match status" value="1"/>
</dbReference>
<feature type="region of interest" description="Disordered" evidence="1">
    <location>
        <begin position="605"/>
        <end position="647"/>
    </location>
</feature>
<dbReference type="Proteomes" id="UP000316988">
    <property type="component" value="Unassembled WGS sequence"/>
</dbReference>
<sequence>MTTSSPVRSGRVRARVAAAVAGLVALPLIAAVPASAQSTADEAWHDMSASLDHLSAEAAEAGVDLSATVTDLSGVFSGATFQVGGQEPVKAASIIKLPLLAALMDEADQGRLSLDEVVTIEAGSSNIVGGSGTLRDREFPLDITIAELMELMVQVSDNTATNVLIDRAGGFDGVNEYIEGLGFEHLWLGRKMIHPASPPLQENWITSGEVNELVRMLYEHEVLSPESSEHIISLMKGQLVDTKFGAVIPREVLANKTGELVDVSHDSGLILVPGREVALTVTTSFDPVVIERPQVDVYVQRAASIVYDATREPLVPEHQPTPENWPELAAVVQPIIDEARANGIDIGVAIEDLSGYYEDRQLFLGAQDRFTTASTIKMSLAAAVMHQVERGQLSLDDVVTITEDERYGGSGTLKDNPFPQDVSVGTLLELMVTVSDNTATNKLVDVVGGFEAINTLTQDAGIAQRDLHFGRKMFGPVVPPDGDVWLTPRGMNRLMVLFYDIASGEQAMPEFLSAESAQHIVELMLAQQVKTKLGATVPAEVLAHKTGENDVVSHDVGMLLVPGQEMTLSVFSRGAEGFSGDVQATANPYLQRIGAAVYAYALDTAPQEPEPTPEPTPPPTGETPGGVDRDGADRPVAGGPDLPDLGAPEDSMTLVALAVLLTLAGSGVLVWRRRSVLADQ</sequence>
<proteinExistence type="predicted"/>
<dbReference type="Pfam" id="PF13354">
    <property type="entry name" value="Beta-lactamase2"/>
    <property type="match status" value="2"/>
</dbReference>
<feature type="chain" id="PRO_5021813581" evidence="3">
    <location>
        <begin position="37"/>
        <end position="680"/>
    </location>
</feature>
<accession>A0A554S799</accession>
<evidence type="ECO:0000256" key="2">
    <source>
        <dbReference type="SAM" id="Phobius"/>
    </source>
</evidence>
<name>A0A554S799_9ACTN</name>
<dbReference type="AlphaFoldDB" id="A0A554S799"/>
<feature type="compositionally biased region" description="Pro residues" evidence="1">
    <location>
        <begin position="608"/>
        <end position="621"/>
    </location>
</feature>
<dbReference type="Gene3D" id="3.40.710.10">
    <property type="entry name" value="DD-peptidase/beta-lactamase superfamily"/>
    <property type="match status" value="2"/>
</dbReference>